<dbReference type="Pfam" id="PF17853">
    <property type="entry name" value="GGDEF_2"/>
    <property type="match status" value="1"/>
</dbReference>
<dbReference type="PANTHER" id="PTHR33744:SF1">
    <property type="entry name" value="DNA-BINDING TRANSCRIPTIONAL ACTIVATOR ADER"/>
    <property type="match status" value="1"/>
</dbReference>
<feature type="domain" description="CdaR GGDEF-like" evidence="4">
    <location>
        <begin position="322"/>
        <end position="433"/>
    </location>
</feature>
<dbReference type="Proteomes" id="UP001183226">
    <property type="component" value="Unassembled WGS sequence"/>
</dbReference>
<organism evidence="5 6">
    <name type="scientific">Streptomonospora wellingtoniae</name>
    <dbReference type="NCBI Taxonomy" id="3075544"/>
    <lineage>
        <taxon>Bacteria</taxon>
        <taxon>Bacillati</taxon>
        <taxon>Actinomycetota</taxon>
        <taxon>Actinomycetes</taxon>
        <taxon>Streptosporangiales</taxon>
        <taxon>Nocardiopsidaceae</taxon>
        <taxon>Streptomonospora</taxon>
    </lineage>
</organism>
<feature type="domain" description="PucR C-terminal helix-turn-helix" evidence="3">
    <location>
        <begin position="486"/>
        <end position="544"/>
    </location>
</feature>
<dbReference type="InterPro" id="IPR051448">
    <property type="entry name" value="CdaR-like_regulators"/>
</dbReference>
<evidence type="ECO:0000256" key="1">
    <source>
        <dbReference type="ARBA" id="ARBA00006754"/>
    </source>
</evidence>
<dbReference type="PANTHER" id="PTHR33744">
    <property type="entry name" value="CARBOHYDRATE DIACID REGULATOR"/>
    <property type="match status" value="1"/>
</dbReference>
<protein>
    <submittedName>
        <fullName evidence="5">Helix-turn-helix domain-containing protein</fullName>
    </submittedName>
</protein>
<dbReference type="Pfam" id="PF13556">
    <property type="entry name" value="HTH_30"/>
    <property type="match status" value="1"/>
</dbReference>
<reference evidence="6" key="1">
    <citation type="submission" date="2023-07" db="EMBL/GenBank/DDBJ databases">
        <title>30 novel species of actinomycetes from the DSMZ collection.</title>
        <authorList>
            <person name="Nouioui I."/>
        </authorList>
    </citation>
    <scope>NUCLEOTIDE SEQUENCE [LARGE SCALE GENOMIC DNA]</scope>
    <source>
        <strain evidence="6">DSM 45055</strain>
    </source>
</reference>
<dbReference type="Gene3D" id="1.10.10.2840">
    <property type="entry name" value="PucR C-terminal helix-turn-helix domain"/>
    <property type="match status" value="1"/>
</dbReference>
<dbReference type="EMBL" id="JAVREK010000003">
    <property type="protein sequence ID" value="MDT0301298.1"/>
    <property type="molecule type" value="Genomic_DNA"/>
</dbReference>
<evidence type="ECO:0000259" key="4">
    <source>
        <dbReference type="Pfam" id="PF17853"/>
    </source>
</evidence>
<feature type="coiled-coil region" evidence="2">
    <location>
        <begin position="143"/>
        <end position="170"/>
    </location>
</feature>
<dbReference type="InterPro" id="IPR042070">
    <property type="entry name" value="PucR_C-HTH_sf"/>
</dbReference>
<accession>A0ABU2KQ88</accession>
<keyword evidence="2" id="KW-0175">Coiled coil</keyword>
<proteinExistence type="inferred from homology"/>
<dbReference type="InterPro" id="IPR041522">
    <property type="entry name" value="CdaR_GGDEF"/>
</dbReference>
<evidence type="ECO:0000313" key="6">
    <source>
        <dbReference type="Proteomes" id="UP001183226"/>
    </source>
</evidence>
<dbReference type="InterPro" id="IPR025736">
    <property type="entry name" value="PucR_C-HTH_dom"/>
</dbReference>
<evidence type="ECO:0000259" key="3">
    <source>
        <dbReference type="Pfam" id="PF13556"/>
    </source>
</evidence>
<evidence type="ECO:0000256" key="2">
    <source>
        <dbReference type="SAM" id="Coils"/>
    </source>
</evidence>
<comment type="caution">
    <text evidence="5">The sequence shown here is derived from an EMBL/GenBank/DDBJ whole genome shotgun (WGS) entry which is preliminary data.</text>
</comment>
<evidence type="ECO:0000313" key="5">
    <source>
        <dbReference type="EMBL" id="MDT0301298.1"/>
    </source>
</evidence>
<gene>
    <name evidence="5" type="ORF">RM446_04130</name>
</gene>
<comment type="similarity">
    <text evidence="1">Belongs to the CdaR family.</text>
</comment>
<sequence>MWRGSIFFDLHDPFLLSSLLFDGRDEDEILRLALGAVDAFASLQPLAGYRMYAGSLRPLDDERWAPAAGLDAEVAELDGQDETVSSVGVPWVRAFALRHSDDVRGYLVVGSTAEPTEGQLLPLRFLVQQTAAAMANTETHRREQAVTARLRRLNEENERANARLSAHNAELEFRERLYEALVDTAAAGEGAGGIARTLGSFTGFPVVIENRFGDPIAWSDEDSPWVAEAATPQRREAAIEEAERLRRPVRDGSSLIALAQPRHEVLGVIVLVDSAHLSGGREIAALERGSLVLATELTHLRSFAEVELRLRRDLVEDLISGSDEVSAYSRAEAIGHDLRVPHRVVVIDRLRGDDDAALAAAVARVADEQELAPLLAKRGPNVVMLVGAGIDGAKFHDALDRQIGGVAVGVGAPCAEPESFPRSFWEAEHALDVRRNSRHSSGITTYETLGLYRILGARDAVGDVNAFVDEWLGTLARYDGAHSTELVRTLAHYLDCGGNYTLSSKGLRIHRSTLRYRLRRIREVSGFDLGDAEHRLNLHVATRIWRLHSDGAQ</sequence>
<name>A0ABU2KQ88_9ACTN</name>
<keyword evidence="6" id="KW-1185">Reference proteome</keyword>
<dbReference type="RefSeq" id="WP_311543734.1">
    <property type="nucleotide sequence ID" value="NZ_JAVREK010000003.1"/>
</dbReference>